<dbReference type="AlphaFoldDB" id="A0A0E9TIV8"/>
<sequence>MNSLLLKKKSLCHFPHFQ</sequence>
<proteinExistence type="predicted"/>
<accession>A0A0E9TIV8</accession>
<name>A0A0E9TIV8_ANGAN</name>
<evidence type="ECO:0000313" key="1">
    <source>
        <dbReference type="EMBL" id="JAH53624.1"/>
    </source>
</evidence>
<organism evidence="1">
    <name type="scientific">Anguilla anguilla</name>
    <name type="common">European freshwater eel</name>
    <name type="synonym">Muraena anguilla</name>
    <dbReference type="NCBI Taxonomy" id="7936"/>
    <lineage>
        <taxon>Eukaryota</taxon>
        <taxon>Metazoa</taxon>
        <taxon>Chordata</taxon>
        <taxon>Craniata</taxon>
        <taxon>Vertebrata</taxon>
        <taxon>Euteleostomi</taxon>
        <taxon>Actinopterygii</taxon>
        <taxon>Neopterygii</taxon>
        <taxon>Teleostei</taxon>
        <taxon>Anguilliformes</taxon>
        <taxon>Anguillidae</taxon>
        <taxon>Anguilla</taxon>
    </lineage>
</organism>
<dbReference type="EMBL" id="GBXM01054953">
    <property type="protein sequence ID" value="JAH53624.1"/>
    <property type="molecule type" value="Transcribed_RNA"/>
</dbReference>
<reference evidence="1" key="1">
    <citation type="submission" date="2014-11" db="EMBL/GenBank/DDBJ databases">
        <authorList>
            <person name="Amaro Gonzalez C."/>
        </authorList>
    </citation>
    <scope>NUCLEOTIDE SEQUENCE</scope>
</reference>
<protein>
    <submittedName>
        <fullName evidence="1">Uncharacterized protein</fullName>
    </submittedName>
</protein>
<reference evidence="1" key="2">
    <citation type="journal article" date="2015" name="Fish Shellfish Immunol.">
        <title>Early steps in the European eel (Anguilla anguilla)-Vibrio vulnificus interaction in the gills: Role of the RtxA13 toxin.</title>
        <authorList>
            <person name="Callol A."/>
            <person name="Pajuelo D."/>
            <person name="Ebbesson L."/>
            <person name="Teles M."/>
            <person name="MacKenzie S."/>
            <person name="Amaro C."/>
        </authorList>
    </citation>
    <scope>NUCLEOTIDE SEQUENCE</scope>
</reference>